<proteinExistence type="predicted"/>
<dbReference type="AlphaFoldDB" id="A0A221MF42"/>
<evidence type="ECO:0000313" key="1">
    <source>
        <dbReference type="EMBL" id="ASN06254.1"/>
    </source>
</evidence>
<dbReference type="KEGG" id="vne:CFK40_15115"/>
<organism evidence="1 2">
    <name type="scientific">Virgibacillus necropolis</name>
    <dbReference type="NCBI Taxonomy" id="163877"/>
    <lineage>
        <taxon>Bacteria</taxon>
        <taxon>Bacillati</taxon>
        <taxon>Bacillota</taxon>
        <taxon>Bacilli</taxon>
        <taxon>Bacillales</taxon>
        <taxon>Bacillaceae</taxon>
        <taxon>Virgibacillus</taxon>
    </lineage>
</organism>
<gene>
    <name evidence="1" type="ORF">CFK40_15115</name>
</gene>
<accession>A0A221MF42</accession>
<protein>
    <submittedName>
        <fullName evidence="1">DUF2294 domain-containing protein</fullName>
    </submittedName>
</protein>
<reference evidence="1 2" key="1">
    <citation type="journal article" date="2003" name="Int. J. Syst. Evol. Microbiol.">
        <title>Virgibacillus carmonensis sp. nov., Virgibacillus necropolis sp. nov. and Virgibacillus picturae sp. nov., three novel species isolated from deteriorated mural paintings, transfer of the species of the genus salibacillus to Virgibacillus, as Virgibacillus marismortui comb. nov. and Virgibacillus salexigens comb. nov., and emended description of the genus Virgibacillus.</title>
        <authorList>
            <person name="Heyrman J."/>
            <person name="Logan N.A."/>
            <person name="Busse H.J."/>
            <person name="Balcaen A."/>
            <person name="Lebbe L."/>
            <person name="Rodriguez-Diaz M."/>
            <person name="Swings J."/>
            <person name="De Vos P."/>
        </authorList>
    </citation>
    <scope>NUCLEOTIDE SEQUENCE [LARGE SCALE GENOMIC DNA]</scope>
    <source>
        <strain evidence="1 2">LMG 19488</strain>
    </source>
</reference>
<sequence length="123" mass="14169">MIEVKSDIVYLADSSDNKKQLYRIYNEVSKELVGVGTISLNVDIANDLITFRSKHRSAHRSTLLEKEVPNLKQEVDIQLSNMFKVMIKKKLEKDLDLEVEAILRDYDSRTQLAFTNVVLANKK</sequence>
<dbReference type="EMBL" id="CP022437">
    <property type="protein sequence ID" value="ASN06254.1"/>
    <property type="molecule type" value="Genomic_DNA"/>
</dbReference>
<name>A0A221MF42_9BACI</name>
<keyword evidence="2" id="KW-1185">Reference proteome</keyword>
<evidence type="ECO:0000313" key="2">
    <source>
        <dbReference type="Proteomes" id="UP000204391"/>
    </source>
</evidence>
<dbReference type="Proteomes" id="UP000204391">
    <property type="component" value="Chromosome"/>
</dbReference>